<keyword evidence="7" id="KW-0407">Ion channel</keyword>
<evidence type="ECO:0000256" key="9">
    <source>
        <dbReference type="SAM" id="Phobius"/>
    </source>
</evidence>
<dbReference type="STRING" id="126957.T1J723"/>
<dbReference type="Pfam" id="PF07885">
    <property type="entry name" value="Ion_trans_2"/>
    <property type="match status" value="1"/>
</dbReference>
<evidence type="ECO:0000256" key="7">
    <source>
        <dbReference type="ARBA" id="ARBA00023303"/>
    </source>
</evidence>
<evidence type="ECO:0000256" key="8">
    <source>
        <dbReference type="SAM" id="MobiDB-lite"/>
    </source>
</evidence>
<dbReference type="InterPro" id="IPR013099">
    <property type="entry name" value="K_chnl_dom"/>
</dbReference>
<reference evidence="11" key="2">
    <citation type="submission" date="2015-02" db="UniProtKB">
        <authorList>
            <consortium name="EnsemblMetazoa"/>
        </authorList>
    </citation>
    <scope>IDENTIFICATION</scope>
</reference>
<comment type="subcellular location">
    <subcellularLocation>
        <location evidence="1">Membrane</location>
        <topology evidence="1">Multi-pass membrane protein</topology>
    </subcellularLocation>
</comment>
<keyword evidence="4 9" id="KW-1133">Transmembrane helix</keyword>
<evidence type="ECO:0000313" key="12">
    <source>
        <dbReference type="Proteomes" id="UP000014500"/>
    </source>
</evidence>
<feature type="domain" description="Potassium channel" evidence="10">
    <location>
        <begin position="117"/>
        <end position="176"/>
    </location>
</feature>
<dbReference type="AlphaFoldDB" id="T1J723"/>
<dbReference type="PANTHER" id="PTHR11003:SF334">
    <property type="entry name" value="FI03418P"/>
    <property type="match status" value="1"/>
</dbReference>
<evidence type="ECO:0000256" key="5">
    <source>
        <dbReference type="ARBA" id="ARBA00023065"/>
    </source>
</evidence>
<keyword evidence="2" id="KW-0813">Transport</keyword>
<evidence type="ECO:0000256" key="3">
    <source>
        <dbReference type="ARBA" id="ARBA00022692"/>
    </source>
</evidence>
<dbReference type="GO" id="GO:0015271">
    <property type="term" value="F:outward rectifier potassium channel activity"/>
    <property type="evidence" value="ECO:0007669"/>
    <property type="project" value="TreeGrafter"/>
</dbReference>
<feature type="transmembrane region" description="Helical" evidence="9">
    <location>
        <begin position="126"/>
        <end position="142"/>
    </location>
</feature>
<evidence type="ECO:0000256" key="6">
    <source>
        <dbReference type="ARBA" id="ARBA00023136"/>
    </source>
</evidence>
<keyword evidence="12" id="KW-1185">Reference proteome</keyword>
<evidence type="ECO:0000259" key="10">
    <source>
        <dbReference type="Pfam" id="PF07885"/>
    </source>
</evidence>
<proteinExistence type="predicted"/>
<keyword evidence="5" id="KW-0406">Ion transport</keyword>
<feature type="transmembrane region" description="Helical" evidence="9">
    <location>
        <begin position="28"/>
        <end position="48"/>
    </location>
</feature>
<organism evidence="11 12">
    <name type="scientific">Strigamia maritima</name>
    <name type="common">European centipede</name>
    <name type="synonym">Geophilus maritimus</name>
    <dbReference type="NCBI Taxonomy" id="126957"/>
    <lineage>
        <taxon>Eukaryota</taxon>
        <taxon>Metazoa</taxon>
        <taxon>Ecdysozoa</taxon>
        <taxon>Arthropoda</taxon>
        <taxon>Myriapoda</taxon>
        <taxon>Chilopoda</taxon>
        <taxon>Pleurostigmophora</taxon>
        <taxon>Geophilomorpha</taxon>
        <taxon>Linotaeniidae</taxon>
        <taxon>Strigamia</taxon>
    </lineage>
</organism>
<dbReference type="SUPFAM" id="SSF81324">
    <property type="entry name" value="Voltage-gated potassium channels"/>
    <property type="match status" value="2"/>
</dbReference>
<reference evidence="12" key="1">
    <citation type="submission" date="2011-05" db="EMBL/GenBank/DDBJ databases">
        <authorList>
            <person name="Richards S.R."/>
            <person name="Qu J."/>
            <person name="Jiang H."/>
            <person name="Jhangiani S.N."/>
            <person name="Agravi P."/>
            <person name="Goodspeed R."/>
            <person name="Gross S."/>
            <person name="Mandapat C."/>
            <person name="Jackson L."/>
            <person name="Mathew T."/>
            <person name="Pu L."/>
            <person name="Thornton R."/>
            <person name="Saada N."/>
            <person name="Wilczek-Boney K.B."/>
            <person name="Lee S."/>
            <person name="Kovar C."/>
            <person name="Wu Y."/>
            <person name="Scherer S.E."/>
            <person name="Worley K.C."/>
            <person name="Muzny D.M."/>
            <person name="Gibbs R."/>
        </authorList>
    </citation>
    <scope>NUCLEOTIDE SEQUENCE</scope>
    <source>
        <strain evidence="12">Brora</strain>
    </source>
</reference>
<dbReference type="PhylomeDB" id="T1J723"/>
<name>T1J723_STRMM</name>
<dbReference type="PANTHER" id="PTHR11003">
    <property type="entry name" value="POTASSIUM CHANNEL, SUBFAMILY K"/>
    <property type="match status" value="1"/>
</dbReference>
<protein>
    <recommendedName>
        <fullName evidence="10">Potassium channel domain-containing protein</fullName>
    </recommendedName>
</protein>
<dbReference type="EnsemblMetazoa" id="SMAR009455-RA">
    <property type="protein sequence ID" value="SMAR009455-PA"/>
    <property type="gene ID" value="SMAR009455"/>
</dbReference>
<dbReference type="GO" id="GO:0022841">
    <property type="term" value="F:potassium ion leak channel activity"/>
    <property type="evidence" value="ECO:0007669"/>
    <property type="project" value="TreeGrafter"/>
</dbReference>
<evidence type="ECO:0000256" key="4">
    <source>
        <dbReference type="ARBA" id="ARBA00022989"/>
    </source>
</evidence>
<evidence type="ECO:0000313" key="11">
    <source>
        <dbReference type="EnsemblMetazoa" id="SMAR009455-PA"/>
    </source>
</evidence>
<evidence type="ECO:0000256" key="1">
    <source>
        <dbReference type="ARBA" id="ARBA00004141"/>
    </source>
</evidence>
<dbReference type="GO" id="GO:0005886">
    <property type="term" value="C:plasma membrane"/>
    <property type="evidence" value="ECO:0007669"/>
    <property type="project" value="TreeGrafter"/>
</dbReference>
<feature type="transmembrane region" description="Helical" evidence="9">
    <location>
        <begin position="148"/>
        <end position="171"/>
    </location>
</feature>
<dbReference type="Proteomes" id="UP000014500">
    <property type="component" value="Unassembled WGS sequence"/>
</dbReference>
<feature type="compositionally biased region" description="Polar residues" evidence="8">
    <location>
        <begin position="215"/>
        <end position="230"/>
    </location>
</feature>
<dbReference type="HOGENOM" id="CLU_022504_5_2_1"/>
<feature type="region of interest" description="Disordered" evidence="8">
    <location>
        <begin position="207"/>
        <end position="232"/>
    </location>
</feature>
<dbReference type="InterPro" id="IPR003280">
    <property type="entry name" value="2pore_dom_K_chnl"/>
</dbReference>
<accession>T1J723</accession>
<dbReference type="eggNOG" id="KOG1418">
    <property type="taxonomic scope" value="Eukaryota"/>
</dbReference>
<keyword evidence="3 9" id="KW-0812">Transmembrane</keyword>
<sequence>MDELQITTEETRCQRFCRWVRAAVSFCLSHIGLCGLVAGYSIGGGFLFQALEKEREQIVKDNVTVLVDDFVQELRYYTENLTVLQKEVWQIGADEILKNYQSDITKYVRAEGYKGQEITQWSTAEAILYAIIVITTIGYGNVAPKTKWGKILTILYAIVGIPLMLLCMSNVGDAMARSFKFLYWKVCQKKSNVQGLQWIQGHPHYPSRQRRRYSNDQYGDNNSQNSSFRSGRSEELKFSEAYFRRGPLPAVILNRYVLSNNKDLVVEFPNFTEPRSPLSSSQRTSSRRSRAAAVEENRNVPIWLCVALVSTYLCGGALLFKEWEDDWTFFESFYFVL</sequence>
<dbReference type="GO" id="GO:0030322">
    <property type="term" value="P:stabilization of membrane potential"/>
    <property type="evidence" value="ECO:0007669"/>
    <property type="project" value="TreeGrafter"/>
</dbReference>
<dbReference type="EMBL" id="JH431907">
    <property type="status" value="NOT_ANNOTATED_CDS"/>
    <property type="molecule type" value="Genomic_DNA"/>
</dbReference>
<keyword evidence="6 9" id="KW-0472">Membrane</keyword>
<dbReference type="Gene3D" id="1.10.287.70">
    <property type="match status" value="1"/>
</dbReference>
<evidence type="ECO:0000256" key="2">
    <source>
        <dbReference type="ARBA" id="ARBA00022448"/>
    </source>
</evidence>